<accession>A0A438CIX4</accession>
<reference evidence="3 4" key="1">
    <citation type="journal article" date="2018" name="PLoS Genet.">
        <title>Population sequencing reveals clonal diversity and ancestral inbreeding in the grapevine cultivar Chardonnay.</title>
        <authorList>
            <person name="Roach M.J."/>
            <person name="Johnson D.L."/>
            <person name="Bohlmann J."/>
            <person name="van Vuuren H.J."/>
            <person name="Jones S.J."/>
            <person name="Pretorius I.S."/>
            <person name="Schmidt S.A."/>
            <person name="Borneman A.R."/>
        </authorList>
    </citation>
    <scope>NUCLEOTIDE SEQUENCE [LARGE SCALE GENOMIC DNA]</scope>
    <source>
        <strain evidence="4">cv. Chardonnay</strain>
        <tissue evidence="3">Leaf</tissue>
    </source>
</reference>
<feature type="signal peptide" evidence="1">
    <location>
        <begin position="1"/>
        <end position="20"/>
    </location>
</feature>
<gene>
    <name evidence="3" type="ORF">CK203_102995</name>
</gene>
<dbReference type="Gene3D" id="1.10.1410.10">
    <property type="match status" value="1"/>
</dbReference>
<keyword evidence="1" id="KW-0732">Signal</keyword>
<sequence>MTTCATPMVIMAWAWQLGRHLMLTYVTKMGNWLVHGVDGGEYGMGDKLKQPRFLLLHGFQISSHLLPFNTLIHIITIKISSSNYLLWKSQLLPLLESQDLLGYVDGTLVPPPCFEPTTSTTLNTKYLTWKAADQFFLFFTLVFLAMETMNIPRKRLHAVAAREEKMDLRRGFSEMENLLHSRVLLIEIKILPKDYVQEFMAEAVSFLLRNAPVEQLIKGVRKIMLEAVKKPLLMRKSGVSALFYYAMRGTSSRFHSRAEKVLWLLMDSSLVEIDDEFTQDGDIDLTVLCSSNVEEALASDVHAVLKGERQNENAEFEVKNVQFNIIAEVKPVKCLVKDIVIDISFNQLGGLSTLCFLKQVDRLIGKDHLFKRSIILIKSRCYYESRILGAYHGLISTYALEILVLYIFHLFHSSLDGPLAVGYRFLDYFSKFDWDNYCISLNGSVCKSSLPDIVAELPENGDKITRIDDETASMGVLSSPSLSKMDSSIDGNAVSGYCLTRGLQRECKLWFSCLKIIEDMSDTLPPTGNLGRSLSVKSHHGHRLYFPSLFIENGKESKENHFVANTSFSSHSYHEGHNSIGSIISKPIANISENTALAFRGRDFACNVGSLRSLEILLDLNGDYDSHIRSLQYGQCCYGHALPPPLLPSPPLSPSQLQINTPWDKVHQHLQFKRNLYSQMDSNGVILGNHFL</sequence>
<dbReference type="AlphaFoldDB" id="A0A438CIX4"/>
<feature type="chain" id="PRO_5019067904" description="PAP/OAS1 substrate-binding-related domain-containing protein" evidence="1">
    <location>
        <begin position="21"/>
        <end position="692"/>
    </location>
</feature>
<evidence type="ECO:0000256" key="1">
    <source>
        <dbReference type="SAM" id="SignalP"/>
    </source>
</evidence>
<dbReference type="PANTHER" id="PTHR45979:SF31">
    <property type="entry name" value="POLYMERASE NUCLEOTIDYL TRANSFERASE DOMAIN-CONTAINING PROTEIN"/>
    <property type="match status" value="1"/>
</dbReference>
<dbReference type="SUPFAM" id="SSF81301">
    <property type="entry name" value="Nucleotidyltransferase"/>
    <property type="match status" value="1"/>
</dbReference>
<evidence type="ECO:0000259" key="2">
    <source>
        <dbReference type="Pfam" id="PF26180"/>
    </source>
</evidence>
<dbReference type="InterPro" id="IPR043519">
    <property type="entry name" value="NT_sf"/>
</dbReference>
<feature type="domain" description="PAP/OAS1 substrate-binding-related" evidence="2">
    <location>
        <begin position="364"/>
        <end position="463"/>
    </location>
</feature>
<dbReference type="EMBL" id="QGNW01002204">
    <property type="protein sequence ID" value="RVW23157.1"/>
    <property type="molecule type" value="Genomic_DNA"/>
</dbReference>
<evidence type="ECO:0000313" key="3">
    <source>
        <dbReference type="EMBL" id="RVW23157.1"/>
    </source>
</evidence>
<dbReference type="SUPFAM" id="SSF81631">
    <property type="entry name" value="PAP/OAS1 substrate-binding domain"/>
    <property type="match status" value="1"/>
</dbReference>
<proteinExistence type="predicted"/>
<dbReference type="Proteomes" id="UP000288805">
    <property type="component" value="Unassembled WGS sequence"/>
</dbReference>
<name>A0A438CIX4_VITVI</name>
<comment type="caution">
    <text evidence="3">The sequence shown here is derived from an EMBL/GenBank/DDBJ whole genome shotgun (WGS) entry which is preliminary data.</text>
</comment>
<organism evidence="3 4">
    <name type="scientific">Vitis vinifera</name>
    <name type="common">Grape</name>
    <dbReference type="NCBI Taxonomy" id="29760"/>
    <lineage>
        <taxon>Eukaryota</taxon>
        <taxon>Viridiplantae</taxon>
        <taxon>Streptophyta</taxon>
        <taxon>Embryophyta</taxon>
        <taxon>Tracheophyta</taxon>
        <taxon>Spermatophyta</taxon>
        <taxon>Magnoliopsida</taxon>
        <taxon>eudicotyledons</taxon>
        <taxon>Gunneridae</taxon>
        <taxon>Pentapetalae</taxon>
        <taxon>rosids</taxon>
        <taxon>Vitales</taxon>
        <taxon>Vitaceae</taxon>
        <taxon>Viteae</taxon>
        <taxon>Vitis</taxon>
    </lineage>
</organism>
<dbReference type="InterPro" id="IPR058920">
    <property type="entry name" value="PAP-OAS1-bd-rel"/>
</dbReference>
<dbReference type="Pfam" id="PF26180">
    <property type="entry name" value="PAP-OAS1"/>
    <property type="match status" value="1"/>
</dbReference>
<dbReference type="InterPro" id="IPR058921">
    <property type="entry name" value="PAP/OAS1-rel"/>
</dbReference>
<dbReference type="PANTHER" id="PTHR45979">
    <property type="entry name" value="PAP/OAS1 SUBSTRATE-BINDING DOMAIN SUPERFAMILY"/>
    <property type="match status" value="1"/>
</dbReference>
<protein>
    <recommendedName>
        <fullName evidence="2">PAP/OAS1 substrate-binding-related domain-containing protein</fullName>
    </recommendedName>
</protein>
<evidence type="ECO:0000313" key="4">
    <source>
        <dbReference type="Proteomes" id="UP000288805"/>
    </source>
</evidence>